<keyword evidence="1" id="KW-0472">Membrane</keyword>
<dbReference type="EMBL" id="JAUCML010000009">
    <property type="protein sequence ID" value="MDM7886045.1"/>
    <property type="molecule type" value="Genomic_DNA"/>
</dbReference>
<name>A0ABT7T902_9MICO</name>
<evidence type="ECO:0000256" key="1">
    <source>
        <dbReference type="SAM" id="Phobius"/>
    </source>
</evidence>
<sequence>MVLVVLVMVAVVGGAFVGWRLGPDIEFDTEPRDGAWGTVGAVCLLASLVAWVVAVVWLLRRNAFPPLGNDPTSGLRARERRAIDRMARGVSVWPAERTDVLRAVAEQRRRTSTPIIAFAPGFLLLWSGNLLTTTWSTFTAIQAVALVFFAVVLVLALRWRAQYRAFVERNPPRAEREPEPAS</sequence>
<accession>A0ABT7T902</accession>
<feature type="transmembrane region" description="Helical" evidence="1">
    <location>
        <begin position="115"/>
        <end position="132"/>
    </location>
</feature>
<feature type="transmembrane region" description="Helical" evidence="1">
    <location>
        <begin position="34"/>
        <end position="59"/>
    </location>
</feature>
<protein>
    <submittedName>
        <fullName evidence="2">Uncharacterized protein</fullName>
    </submittedName>
</protein>
<proteinExistence type="predicted"/>
<dbReference type="Proteomes" id="UP001237823">
    <property type="component" value="Unassembled WGS sequence"/>
</dbReference>
<gene>
    <name evidence="2" type="ORF">QUG92_13110</name>
</gene>
<keyword evidence="3" id="KW-1185">Reference proteome</keyword>
<keyword evidence="1" id="KW-1133">Transmembrane helix</keyword>
<evidence type="ECO:0000313" key="2">
    <source>
        <dbReference type="EMBL" id="MDM7886045.1"/>
    </source>
</evidence>
<feature type="transmembrane region" description="Helical" evidence="1">
    <location>
        <begin position="138"/>
        <end position="159"/>
    </location>
</feature>
<organism evidence="2 3">
    <name type="scientific">Curtobacterium citri</name>
    <dbReference type="NCBI Taxonomy" id="3055139"/>
    <lineage>
        <taxon>Bacteria</taxon>
        <taxon>Bacillati</taxon>
        <taxon>Actinomycetota</taxon>
        <taxon>Actinomycetes</taxon>
        <taxon>Micrococcales</taxon>
        <taxon>Microbacteriaceae</taxon>
        <taxon>Curtobacterium</taxon>
    </lineage>
</organism>
<comment type="caution">
    <text evidence="2">The sequence shown here is derived from an EMBL/GenBank/DDBJ whole genome shotgun (WGS) entry which is preliminary data.</text>
</comment>
<evidence type="ECO:0000313" key="3">
    <source>
        <dbReference type="Proteomes" id="UP001237823"/>
    </source>
</evidence>
<dbReference type="RefSeq" id="WP_289459366.1">
    <property type="nucleotide sequence ID" value="NZ_JAUCML010000009.1"/>
</dbReference>
<reference evidence="2 3" key="1">
    <citation type="submission" date="2023-06" db="EMBL/GenBank/DDBJ databases">
        <authorList>
            <person name="Feng G."/>
            <person name="Li J."/>
            <person name="Zhu H."/>
        </authorList>
    </citation>
    <scope>NUCLEOTIDE SEQUENCE [LARGE SCALE GENOMIC DNA]</scope>
    <source>
        <strain evidence="2 3">RHCKG23</strain>
    </source>
</reference>
<keyword evidence="1" id="KW-0812">Transmembrane</keyword>